<evidence type="ECO:0000313" key="6">
    <source>
        <dbReference type="EMBL" id="RVX67849.1"/>
    </source>
</evidence>
<evidence type="ECO:0000256" key="5">
    <source>
        <dbReference type="ARBA" id="ARBA00023002"/>
    </source>
</evidence>
<accession>A0A438MXK3</accession>
<dbReference type="SUPFAM" id="SSF51905">
    <property type="entry name" value="FAD/NAD(P)-binding domain"/>
    <property type="match status" value="1"/>
</dbReference>
<dbReference type="GO" id="GO:0004499">
    <property type="term" value="F:N,N-dimethylaniline monooxygenase activity"/>
    <property type="evidence" value="ECO:0007669"/>
    <property type="project" value="InterPro"/>
</dbReference>
<dbReference type="Gene3D" id="3.50.50.60">
    <property type="entry name" value="FAD/NAD(P)-binding domain"/>
    <property type="match status" value="3"/>
</dbReference>
<dbReference type="GO" id="GO:0050661">
    <property type="term" value="F:NADP binding"/>
    <property type="evidence" value="ECO:0007669"/>
    <property type="project" value="InterPro"/>
</dbReference>
<dbReference type="InterPro" id="IPR020946">
    <property type="entry name" value="Flavin_mOase-like"/>
</dbReference>
<evidence type="ECO:0000256" key="1">
    <source>
        <dbReference type="ARBA" id="ARBA00001974"/>
    </source>
</evidence>
<dbReference type="Pfam" id="PF00743">
    <property type="entry name" value="FMO-like"/>
    <property type="match status" value="1"/>
</dbReference>
<dbReference type="AlphaFoldDB" id="A0A438MXK3"/>
<dbReference type="OrthoDB" id="74360at2759"/>
<comment type="similarity">
    <text evidence="2">Belongs to the FAD-binding monooxygenase family.</text>
</comment>
<dbReference type="PANTHER" id="PTHR42877:SF12">
    <property type="entry name" value="MONOOXYGENASE"/>
    <property type="match status" value="1"/>
</dbReference>
<dbReference type="Proteomes" id="UP000288859">
    <property type="component" value="Unassembled WGS sequence"/>
</dbReference>
<name>A0A438MXK3_EXOME</name>
<dbReference type="EMBL" id="NAJM01000044">
    <property type="protein sequence ID" value="RVX67849.1"/>
    <property type="molecule type" value="Genomic_DNA"/>
</dbReference>
<dbReference type="InterPro" id="IPR036188">
    <property type="entry name" value="FAD/NAD-bd_sf"/>
</dbReference>
<dbReference type="GO" id="GO:0050660">
    <property type="term" value="F:flavin adenine dinucleotide binding"/>
    <property type="evidence" value="ECO:0007669"/>
    <property type="project" value="InterPro"/>
</dbReference>
<keyword evidence="3" id="KW-0285">Flavoprotein</keyword>
<protein>
    <recommendedName>
        <fullName evidence="8">FAD/NAD(P)-binding domain-containing protein</fullName>
    </recommendedName>
</protein>
<reference evidence="6 7" key="1">
    <citation type="submission" date="2017-03" db="EMBL/GenBank/DDBJ databases">
        <title>Genomes of endolithic fungi from Antarctica.</title>
        <authorList>
            <person name="Coleine C."/>
            <person name="Masonjones S."/>
            <person name="Stajich J.E."/>
        </authorList>
    </citation>
    <scope>NUCLEOTIDE SEQUENCE [LARGE SCALE GENOMIC DNA]</scope>
    <source>
        <strain evidence="6 7">CCFEE 6314</strain>
    </source>
</reference>
<comment type="caution">
    <text evidence="6">The sequence shown here is derived from an EMBL/GenBank/DDBJ whole genome shotgun (WGS) entry which is preliminary data.</text>
</comment>
<evidence type="ECO:0000256" key="2">
    <source>
        <dbReference type="ARBA" id="ARBA00010139"/>
    </source>
</evidence>
<sequence length="714" mass="79934">MVAFSAVKLRGSRNPIAILRSCQAAASKNATAIPHSSRRDTVVAIPRHLSGEIRLDRALESELTSQRRSELCDGSPPLKSLFGVIMEAEQVSEFIIGQYFIYFDLAIPAKQAEESFSELPIPEGFGEPGTEAYINNGLAYQLSLHPARTPRRVKVVMVGAGFSGLNIAHAIDTGKLERVDLEIFEKNANIGGTWYENRYPGCGSDIPVHNYQLSWAPNPRFTSFYGSAPELQEYLERVADQHGLRKYVKTSHKVIHAKWVVEKQKWEITVVKTNGASVALSRPGMHDDESGEPWTVECDFFINGSGLANNWKWPTIPGRDLFKGDMLHTASWPKKHDFTGQTVSLIGNGSSGVQVLPHIVEQADKVYVHIRNGSWFTVGFASRFAGPDGRNVDFSEEQKDLWTRDPKEYFRYRKQVEQELNARFKTNLKGSKEQNMAREFCLKEMSKQLASKPELLKAITPEFPVGCRRPTPAEGYLAALCSPKVEIIWGETGEFTPEGIRSPNGREFKVDSIVCATGFDISFVPRFPIIGANGVDLQKKWSESVPEGYMSVAVEDMPNYFVYQGPPGPLVHGSVVLACEIATDWMVQVIDKCQRENYSSVVLKPGVGRAFAKHTVAWIDKTVWTANCTSTYRNGKSSGQVYSIHAGSRLHYFQQLQKLRAEDFEWTSLCEDPDLRFAWLGNGFTIEETFPDAEGKVDLTWALQPAPPEAHIRW</sequence>
<keyword evidence="4" id="KW-0274">FAD</keyword>
<evidence type="ECO:0008006" key="8">
    <source>
        <dbReference type="Google" id="ProtNLM"/>
    </source>
</evidence>
<evidence type="ECO:0000256" key="3">
    <source>
        <dbReference type="ARBA" id="ARBA00022630"/>
    </source>
</evidence>
<keyword evidence="5" id="KW-0560">Oxidoreductase</keyword>
<dbReference type="VEuPathDB" id="FungiDB:PV10_07492"/>
<comment type="cofactor">
    <cofactor evidence="1">
        <name>FAD</name>
        <dbReference type="ChEBI" id="CHEBI:57692"/>
    </cofactor>
</comment>
<evidence type="ECO:0000313" key="7">
    <source>
        <dbReference type="Proteomes" id="UP000288859"/>
    </source>
</evidence>
<evidence type="ECO:0000256" key="4">
    <source>
        <dbReference type="ARBA" id="ARBA00022827"/>
    </source>
</evidence>
<dbReference type="PANTHER" id="PTHR42877">
    <property type="entry name" value="L-ORNITHINE N(5)-MONOOXYGENASE-RELATED"/>
    <property type="match status" value="1"/>
</dbReference>
<proteinExistence type="inferred from homology"/>
<organism evidence="6 7">
    <name type="scientific">Exophiala mesophila</name>
    <name type="common">Black yeast-like fungus</name>
    <dbReference type="NCBI Taxonomy" id="212818"/>
    <lineage>
        <taxon>Eukaryota</taxon>
        <taxon>Fungi</taxon>
        <taxon>Dikarya</taxon>
        <taxon>Ascomycota</taxon>
        <taxon>Pezizomycotina</taxon>
        <taxon>Eurotiomycetes</taxon>
        <taxon>Chaetothyriomycetidae</taxon>
        <taxon>Chaetothyriales</taxon>
        <taxon>Herpotrichiellaceae</taxon>
        <taxon>Exophiala</taxon>
    </lineage>
</organism>
<gene>
    <name evidence="6" type="ORF">B0A52_07777</name>
</gene>
<dbReference type="InterPro" id="IPR051209">
    <property type="entry name" value="FAD-bind_Monooxygenase_sf"/>
</dbReference>